<sequence>MKNKKTMIGGILCVLTIFLTQFVLRATEITNFSVQAIVAIIMGGGILFSVGMLNSKDRIFGFKFNLISAILMFITCLFGSMDFILGEKYPQLAETHRLLSIMIDLLVVVSLLSFVIFLVVAASITAKKNQR</sequence>
<gene>
    <name evidence="2" type="ORF">ACJDUG_09270</name>
</gene>
<proteinExistence type="predicted"/>
<accession>A0ABW8T619</accession>
<organism evidence="2 3">
    <name type="scientific">Candidatus Clostridium stratigraminis</name>
    <dbReference type="NCBI Taxonomy" id="3381661"/>
    <lineage>
        <taxon>Bacteria</taxon>
        <taxon>Bacillati</taxon>
        <taxon>Bacillota</taxon>
        <taxon>Clostridia</taxon>
        <taxon>Eubacteriales</taxon>
        <taxon>Clostridiaceae</taxon>
        <taxon>Clostridium</taxon>
    </lineage>
</organism>
<feature type="transmembrane region" description="Helical" evidence="1">
    <location>
        <begin position="36"/>
        <end position="54"/>
    </location>
</feature>
<keyword evidence="3" id="KW-1185">Reference proteome</keyword>
<comment type="caution">
    <text evidence="2">The sequence shown here is derived from an EMBL/GenBank/DDBJ whole genome shotgun (WGS) entry which is preliminary data.</text>
</comment>
<evidence type="ECO:0000313" key="2">
    <source>
        <dbReference type="EMBL" id="MFL0247162.1"/>
    </source>
</evidence>
<name>A0ABW8T619_9CLOT</name>
<feature type="transmembrane region" description="Helical" evidence="1">
    <location>
        <begin position="105"/>
        <end position="126"/>
    </location>
</feature>
<keyword evidence="1" id="KW-0472">Membrane</keyword>
<evidence type="ECO:0000313" key="3">
    <source>
        <dbReference type="Proteomes" id="UP001623591"/>
    </source>
</evidence>
<dbReference type="EMBL" id="JBJHZZ010000005">
    <property type="protein sequence ID" value="MFL0247162.1"/>
    <property type="molecule type" value="Genomic_DNA"/>
</dbReference>
<protein>
    <submittedName>
        <fullName evidence="2">Uncharacterized protein</fullName>
    </submittedName>
</protein>
<dbReference type="Proteomes" id="UP001623591">
    <property type="component" value="Unassembled WGS sequence"/>
</dbReference>
<keyword evidence="1" id="KW-1133">Transmembrane helix</keyword>
<reference evidence="2 3" key="1">
    <citation type="submission" date="2024-11" db="EMBL/GenBank/DDBJ databases">
        <authorList>
            <person name="Heng Y.C."/>
            <person name="Lim A.C.H."/>
            <person name="Lee J.K.Y."/>
            <person name="Kittelmann S."/>
        </authorList>
    </citation>
    <scope>NUCLEOTIDE SEQUENCE [LARGE SCALE GENOMIC DNA]</scope>
    <source>
        <strain evidence="2 3">WILCCON 0185</strain>
    </source>
</reference>
<dbReference type="RefSeq" id="WP_406769620.1">
    <property type="nucleotide sequence ID" value="NZ_JBJHZZ010000005.1"/>
</dbReference>
<feature type="transmembrane region" description="Helical" evidence="1">
    <location>
        <begin position="66"/>
        <end position="85"/>
    </location>
</feature>
<evidence type="ECO:0000256" key="1">
    <source>
        <dbReference type="SAM" id="Phobius"/>
    </source>
</evidence>
<keyword evidence="1" id="KW-0812">Transmembrane</keyword>